<dbReference type="InterPro" id="IPR003211">
    <property type="entry name" value="AmiSUreI_transpt"/>
</dbReference>
<feature type="transmembrane region" description="Helical" evidence="1">
    <location>
        <begin position="6"/>
        <end position="25"/>
    </location>
</feature>
<organism evidence="2 3">
    <name type="scientific">Helicovermis profundi</name>
    <dbReference type="NCBI Taxonomy" id="3065157"/>
    <lineage>
        <taxon>Bacteria</taxon>
        <taxon>Bacillati</taxon>
        <taxon>Bacillota</taxon>
        <taxon>Clostridia</taxon>
        <taxon>Helicovermis</taxon>
    </lineage>
</organism>
<evidence type="ECO:0000256" key="1">
    <source>
        <dbReference type="SAM" id="Phobius"/>
    </source>
</evidence>
<dbReference type="AlphaFoldDB" id="A0AAU9EAK1"/>
<reference evidence="2 3" key="1">
    <citation type="submission" date="2023-08" db="EMBL/GenBank/DDBJ databases">
        <title>Helicovermis profunda gen. nov., sp. nov., a novel mesophilic, fermentative bacterium within the Bacillota from a deep-sea hydrothermal vent chimney.</title>
        <authorList>
            <person name="Miyazaki U."/>
            <person name="Mizutani D."/>
            <person name="Hashimoto Y."/>
            <person name="Tame A."/>
            <person name="Sawayama S."/>
            <person name="Miyazaki J."/>
            <person name="Takai K."/>
            <person name="Nakagawa S."/>
        </authorList>
    </citation>
    <scope>NUCLEOTIDE SEQUENCE [LARGE SCALE GENOMIC DNA]</scope>
    <source>
        <strain evidence="2 3">S502</strain>
    </source>
</reference>
<dbReference type="KEGG" id="hprf:HLPR_12330"/>
<feature type="transmembrane region" description="Helical" evidence="1">
    <location>
        <begin position="72"/>
        <end position="90"/>
    </location>
</feature>
<evidence type="ECO:0000313" key="2">
    <source>
        <dbReference type="EMBL" id="BEP28902.1"/>
    </source>
</evidence>
<feature type="transmembrane region" description="Helical" evidence="1">
    <location>
        <begin position="158"/>
        <end position="178"/>
    </location>
</feature>
<keyword evidence="3" id="KW-1185">Reference proteome</keyword>
<feature type="transmembrane region" description="Helical" evidence="1">
    <location>
        <begin position="128"/>
        <end position="151"/>
    </location>
</feature>
<keyword evidence="1" id="KW-1133">Transmembrane helix</keyword>
<feature type="transmembrane region" description="Helical" evidence="1">
    <location>
        <begin position="102"/>
        <end position="122"/>
    </location>
</feature>
<keyword evidence="1" id="KW-0812">Transmembrane</keyword>
<dbReference type="RefSeq" id="WP_338537201.1">
    <property type="nucleotide sequence ID" value="NZ_AP028654.1"/>
</dbReference>
<evidence type="ECO:0000313" key="3">
    <source>
        <dbReference type="Proteomes" id="UP001321786"/>
    </source>
</evidence>
<sequence length="184" mass="19811">MGLNVFNFEAIGVMGLVVTVLVFGLEQLGIGVKEENHLNVSKGVSYVAFWFGGVTQVITAIYMTLFGFAGPASTFVATIFALYGFFWLVAANHFRYGGDKNMLGNFCGVVGIITIFLTIIAFKLGLIWPLGVVLFLIILLMFSLVIALTGINPKFIKAAGVFNILIGIGGLFLFWAAVTKGLVL</sequence>
<name>A0AAU9EAK1_9FIRM</name>
<dbReference type="Pfam" id="PF02293">
    <property type="entry name" value="AmiS_UreI"/>
    <property type="match status" value="1"/>
</dbReference>
<dbReference type="GO" id="GO:0016020">
    <property type="term" value="C:membrane"/>
    <property type="evidence" value="ECO:0007669"/>
    <property type="project" value="InterPro"/>
</dbReference>
<protein>
    <submittedName>
        <fullName evidence="2">Uncharacterized protein</fullName>
    </submittedName>
</protein>
<feature type="transmembrane region" description="Helical" evidence="1">
    <location>
        <begin position="46"/>
        <end position="66"/>
    </location>
</feature>
<keyword evidence="1" id="KW-0472">Membrane</keyword>
<dbReference type="Proteomes" id="UP001321786">
    <property type="component" value="Chromosome"/>
</dbReference>
<dbReference type="EMBL" id="AP028654">
    <property type="protein sequence ID" value="BEP28902.1"/>
    <property type="molecule type" value="Genomic_DNA"/>
</dbReference>
<gene>
    <name evidence="2" type="ORF">HLPR_12330</name>
</gene>
<accession>A0AAU9EAK1</accession>
<proteinExistence type="predicted"/>